<dbReference type="Pfam" id="PF12118">
    <property type="entry name" value="SprA-related"/>
    <property type="match status" value="1"/>
</dbReference>
<evidence type="ECO:0000256" key="1">
    <source>
        <dbReference type="SAM" id="MobiDB-lite"/>
    </source>
</evidence>
<keyword evidence="3" id="KW-1185">Reference proteome</keyword>
<accession>A0A395R3D2</accession>
<dbReference type="AlphaFoldDB" id="A0A395R3D2"/>
<sequence>MVSVGSSLPPAYQPSALTTFTARSISISEPMPPGQAATRFPPVDESDSAAAPGTEGEQAAAAEQSKREQLSKAEAELALIEQQEIAELAARDREVRAHEQAHVAVGGQYAGTASYTYERGPDGRQYAVGGEVPISTSPVAGDPQATIDKMEQVRRAALAPAEPSSADRAIAAQAAQLIAQARVELATAETDEGERPAAASRAGDQDPVDDQSSADSEGAEATVAALSLYRNIAADSGAPSLQASA</sequence>
<dbReference type="Proteomes" id="UP000265411">
    <property type="component" value="Unassembled WGS sequence"/>
</dbReference>
<comment type="caution">
    <text evidence="2">The sequence shown here is derived from an EMBL/GenBank/DDBJ whole genome shotgun (WGS) entry which is preliminary data.</text>
</comment>
<feature type="region of interest" description="Disordered" evidence="1">
    <location>
        <begin position="186"/>
        <end position="220"/>
    </location>
</feature>
<reference evidence="2 3" key="1">
    <citation type="journal article" date="2018" name="Syst. Appl. Microbiol.">
        <title>Pseudomonas gallaeciensis sp. nov., isolated from crude-oil-contaminated intertidal sand samples after the Prestige oil spill.</title>
        <authorList>
            <person name="Mulet M."/>
            <person name="Sanchez D."/>
            <person name="Rodriguez A.C."/>
            <person name="Nogales B."/>
            <person name="Bosch R."/>
            <person name="Busquets A."/>
            <person name="Gomila M."/>
            <person name="Lalucat J."/>
            <person name="Garcia-Valdes E."/>
        </authorList>
    </citation>
    <scope>NUCLEOTIDE SEQUENCE [LARGE SCALE GENOMIC DNA]</scope>
    <source>
        <strain evidence="2 3">V113</strain>
    </source>
</reference>
<name>A0A395R3D2_9PSED</name>
<evidence type="ECO:0000313" key="2">
    <source>
        <dbReference type="EMBL" id="RGP54627.1"/>
    </source>
</evidence>
<dbReference type="EMBL" id="LMAZ01000003">
    <property type="protein sequence ID" value="RGP54627.1"/>
    <property type="molecule type" value="Genomic_DNA"/>
</dbReference>
<feature type="region of interest" description="Disordered" evidence="1">
    <location>
        <begin position="122"/>
        <end position="143"/>
    </location>
</feature>
<gene>
    <name evidence="2" type="ORF">ASB58_12210</name>
</gene>
<dbReference type="InterPro" id="IPR021973">
    <property type="entry name" value="SprA-related"/>
</dbReference>
<evidence type="ECO:0000313" key="3">
    <source>
        <dbReference type="Proteomes" id="UP000265411"/>
    </source>
</evidence>
<organism evidence="2 3">
    <name type="scientific">Pseudomonas abyssi</name>
    <dbReference type="NCBI Taxonomy" id="170540"/>
    <lineage>
        <taxon>Bacteria</taxon>
        <taxon>Pseudomonadati</taxon>
        <taxon>Pseudomonadota</taxon>
        <taxon>Gammaproteobacteria</taxon>
        <taxon>Pseudomonadales</taxon>
        <taxon>Pseudomonadaceae</taxon>
        <taxon>Pseudomonas</taxon>
    </lineage>
</organism>
<feature type="region of interest" description="Disordered" evidence="1">
    <location>
        <begin position="23"/>
        <end position="72"/>
    </location>
</feature>
<proteinExistence type="predicted"/>
<feature type="compositionally biased region" description="Low complexity" evidence="1">
    <location>
        <begin position="49"/>
        <end position="63"/>
    </location>
</feature>
<evidence type="ECO:0008006" key="4">
    <source>
        <dbReference type="Google" id="ProtNLM"/>
    </source>
</evidence>
<protein>
    <recommendedName>
        <fullName evidence="4">SprA-related family protein</fullName>
    </recommendedName>
</protein>